<evidence type="ECO:0000313" key="2">
    <source>
        <dbReference type="Proteomes" id="UP000319438"/>
    </source>
</evidence>
<sequence length="143" mass="16026">MGLLILSLFDICCFRFATEGKCEDELAGHEMALERIQEFSDLIYGKKRSVQIHGAVVSLLVINYLLGRERVQYLEQLGEALQAVERHSNLIGKKISSDKVANAVPPPFVLRTLSQKAKDSLLSLYLFTELPMDLDALEALCEI</sequence>
<reference evidence="1" key="1">
    <citation type="journal article" date="2015" name="Genome Announc.">
        <title>Complete Genome Sequence of a New Member of the Marseilleviridae Recovered from the Brackish Submarine Spring in the Cassis Port-Miou Calanque, France.</title>
        <authorList>
            <person name="Doutre G."/>
            <person name="Arfib B."/>
            <person name="Rochette P."/>
            <person name="Claverie J.M."/>
            <person name="Bonin P."/>
            <person name="Abergel C."/>
        </authorList>
    </citation>
    <scope>NUCLEOTIDE SEQUENCE [LARGE SCALE GENOMIC DNA]</scope>
    <source>
        <strain evidence="1">1</strain>
    </source>
</reference>
<accession>A0A0N7G2D2</accession>
<evidence type="ECO:0000313" key="1">
    <source>
        <dbReference type="EMBL" id="ALH06800.1"/>
    </source>
</evidence>
<proteinExistence type="predicted"/>
<name>A0A0N7G2D2_9VIRU</name>
<dbReference type="EMBL" id="KT428292">
    <property type="protein sequence ID" value="ALH06800.1"/>
    <property type="molecule type" value="Genomic_DNA"/>
</dbReference>
<dbReference type="Pfam" id="PF19262">
    <property type="entry name" value="DUF5905"/>
    <property type="match status" value="1"/>
</dbReference>
<organism evidence="1 2">
    <name type="scientific">Port-miou virus</name>
    <dbReference type="NCBI Taxonomy" id="1733873"/>
    <lineage>
        <taxon>Viruses</taxon>
        <taxon>Varidnaviria</taxon>
        <taxon>Bamfordvirae</taxon>
        <taxon>Nucleocytoviricota</taxon>
        <taxon>Megaviricetes</taxon>
        <taxon>Pimascovirales</taxon>
        <taxon>Pimascovirales incertae sedis</taxon>
        <taxon>Marseilleviridae</taxon>
        <taxon>Losannavirus</taxon>
        <taxon>Losannavirus lausannense</taxon>
        <taxon>Lausannevirus</taxon>
    </lineage>
</organism>
<protein>
    <submittedName>
        <fullName evidence="1">Uncharacterized protein</fullName>
    </submittedName>
</protein>
<dbReference type="Proteomes" id="UP000319438">
    <property type="component" value="Segment"/>
</dbReference>
<gene>
    <name evidence="1" type="ORF">PMV_102</name>
</gene>
<dbReference type="InterPro" id="IPR045366">
    <property type="entry name" value="DUF5905"/>
</dbReference>